<dbReference type="GO" id="GO:0005829">
    <property type="term" value="C:cytosol"/>
    <property type="evidence" value="ECO:0007669"/>
    <property type="project" value="TreeGrafter"/>
</dbReference>
<comment type="catalytic activity">
    <reaction evidence="5">
        <text>dTDP-beta-L-rhamnose + NADP(+) = dTDP-4-dehydro-beta-L-rhamnose + NADPH + H(+)</text>
        <dbReference type="Rhea" id="RHEA:21796"/>
        <dbReference type="ChEBI" id="CHEBI:15378"/>
        <dbReference type="ChEBI" id="CHEBI:57510"/>
        <dbReference type="ChEBI" id="CHEBI:57783"/>
        <dbReference type="ChEBI" id="CHEBI:58349"/>
        <dbReference type="ChEBI" id="CHEBI:62830"/>
        <dbReference type="EC" id="1.1.1.133"/>
    </reaction>
</comment>
<dbReference type="AlphaFoldDB" id="A0A832D1I9"/>
<dbReference type="InterPro" id="IPR005913">
    <property type="entry name" value="dTDP_dehydrorham_reduct"/>
</dbReference>
<evidence type="ECO:0000259" key="7">
    <source>
        <dbReference type="Pfam" id="PF04321"/>
    </source>
</evidence>
<evidence type="ECO:0000256" key="6">
    <source>
        <dbReference type="RuleBase" id="RU364082"/>
    </source>
</evidence>
<name>A0A832D1I9_9BACT</name>
<dbReference type="PANTHER" id="PTHR10491">
    <property type="entry name" value="DTDP-4-DEHYDRORHAMNOSE REDUCTASE"/>
    <property type="match status" value="1"/>
</dbReference>
<dbReference type="Gene3D" id="3.90.25.10">
    <property type="entry name" value="UDP-galactose 4-epimerase, domain 1"/>
    <property type="match status" value="1"/>
</dbReference>
<dbReference type="NCBIfam" id="TIGR01214">
    <property type="entry name" value="rmlD"/>
    <property type="match status" value="1"/>
</dbReference>
<evidence type="ECO:0000256" key="3">
    <source>
        <dbReference type="ARBA" id="ARBA00012929"/>
    </source>
</evidence>
<dbReference type="Gene3D" id="3.40.50.720">
    <property type="entry name" value="NAD(P)-binding Rossmann-like Domain"/>
    <property type="match status" value="1"/>
</dbReference>
<comment type="caution">
    <text evidence="8">The sequence shown here is derived from an EMBL/GenBank/DDBJ whole genome shotgun (WGS) entry which is preliminary data.</text>
</comment>
<keyword evidence="6 8" id="KW-0560">Oxidoreductase</keyword>
<gene>
    <name evidence="8" type="primary">rfbD</name>
    <name evidence="8" type="ORF">ENS56_07750</name>
</gene>
<dbReference type="SUPFAM" id="SSF51735">
    <property type="entry name" value="NAD(P)-binding Rossmann-fold domains"/>
    <property type="match status" value="1"/>
</dbReference>
<dbReference type="EC" id="1.1.1.133" evidence="3 6"/>
<dbReference type="PANTHER" id="PTHR10491:SF4">
    <property type="entry name" value="METHIONINE ADENOSYLTRANSFERASE 2 SUBUNIT BETA"/>
    <property type="match status" value="1"/>
</dbReference>
<dbReference type="Pfam" id="PF04321">
    <property type="entry name" value="RmlD_sub_bind"/>
    <property type="match status" value="1"/>
</dbReference>
<evidence type="ECO:0000256" key="5">
    <source>
        <dbReference type="ARBA" id="ARBA00048200"/>
    </source>
</evidence>
<dbReference type="EMBL" id="DSVI01000008">
    <property type="protein sequence ID" value="HGT47913.1"/>
    <property type="molecule type" value="Genomic_DNA"/>
</dbReference>
<protein>
    <recommendedName>
        <fullName evidence="4 6">dTDP-4-dehydrorhamnose reductase</fullName>
        <ecNumber evidence="3 6">1.1.1.133</ecNumber>
    </recommendedName>
</protein>
<evidence type="ECO:0000256" key="4">
    <source>
        <dbReference type="ARBA" id="ARBA00017099"/>
    </source>
</evidence>
<evidence type="ECO:0000256" key="1">
    <source>
        <dbReference type="ARBA" id="ARBA00004781"/>
    </source>
</evidence>
<comment type="function">
    <text evidence="6">Catalyzes the reduction of dTDP-6-deoxy-L-lyxo-4-hexulose to yield dTDP-L-rhamnose.</text>
</comment>
<comment type="pathway">
    <text evidence="1 6">Carbohydrate biosynthesis; dTDP-L-rhamnose biosynthesis.</text>
</comment>
<dbReference type="InterPro" id="IPR036291">
    <property type="entry name" value="NAD(P)-bd_dom_sf"/>
</dbReference>
<evidence type="ECO:0000313" key="8">
    <source>
        <dbReference type="EMBL" id="HGT47913.1"/>
    </source>
</evidence>
<keyword evidence="6" id="KW-0521">NADP</keyword>
<sequence length="306" mass="35030">MLPELLVKNRILVFGSNGMLGQRISEYFKANSLELLTSSAEEKSFIEGLDYVQCDITDRNKTKNLIYEFCPDFIINAAAFTNVDLSETERETAWRINVKAVEYMAEAARIIDAHIIHFSSDYIFDGKNGPYLESAMPNPLGYYGRTKLASENVLKLYAVKHTIIRTNVLYGPAKFGRPDFVKWVVNSLKENKQIKIVTDQINNPTYLDDLVQAIDKIIESRREGIYNIGGREFLSRFEFTQIIADYFYLDKSLIIPITTEELKQPARRPLKSGLITIKAQSELGYRPHTIEEALSEMKKEVFADKT</sequence>
<dbReference type="UniPathway" id="UPA00124"/>
<dbReference type="GO" id="GO:0019305">
    <property type="term" value="P:dTDP-rhamnose biosynthetic process"/>
    <property type="evidence" value="ECO:0007669"/>
    <property type="project" value="UniProtKB-UniPathway"/>
</dbReference>
<organism evidence="8">
    <name type="scientific">Ignavibacterium album</name>
    <dbReference type="NCBI Taxonomy" id="591197"/>
    <lineage>
        <taxon>Bacteria</taxon>
        <taxon>Pseudomonadati</taxon>
        <taxon>Ignavibacteriota</taxon>
        <taxon>Ignavibacteria</taxon>
        <taxon>Ignavibacteriales</taxon>
        <taxon>Ignavibacteriaceae</taxon>
        <taxon>Ignavibacterium</taxon>
    </lineage>
</organism>
<proteinExistence type="inferred from homology"/>
<feature type="domain" description="RmlD-like substrate binding" evidence="7">
    <location>
        <begin position="10"/>
        <end position="300"/>
    </location>
</feature>
<accession>A0A832D1I9</accession>
<evidence type="ECO:0000256" key="2">
    <source>
        <dbReference type="ARBA" id="ARBA00010944"/>
    </source>
</evidence>
<dbReference type="CDD" id="cd05254">
    <property type="entry name" value="dTDP_HR_like_SDR_e"/>
    <property type="match status" value="1"/>
</dbReference>
<dbReference type="GO" id="GO:0008831">
    <property type="term" value="F:dTDP-4-dehydrorhamnose reductase activity"/>
    <property type="evidence" value="ECO:0007669"/>
    <property type="project" value="UniProtKB-EC"/>
</dbReference>
<comment type="similarity">
    <text evidence="2 6">Belongs to the dTDP-4-dehydrorhamnose reductase family.</text>
</comment>
<reference evidence="8" key="1">
    <citation type="journal article" date="2020" name="mSystems">
        <title>Genome- and Community-Level Interaction Insights into Carbon Utilization and Element Cycling Functions of Hydrothermarchaeota in Hydrothermal Sediment.</title>
        <authorList>
            <person name="Zhou Z."/>
            <person name="Liu Y."/>
            <person name="Xu W."/>
            <person name="Pan J."/>
            <person name="Luo Z.H."/>
            <person name="Li M."/>
        </authorList>
    </citation>
    <scope>NUCLEOTIDE SEQUENCE [LARGE SCALE GENOMIC DNA]</scope>
    <source>
        <strain evidence="8">SpSt-500</strain>
    </source>
</reference>
<dbReference type="InterPro" id="IPR029903">
    <property type="entry name" value="RmlD-like-bd"/>
</dbReference>